<keyword evidence="4 7" id="KW-0812">Transmembrane</keyword>
<dbReference type="AlphaFoldDB" id="A0A068VQ87"/>
<feature type="transmembrane region" description="Helical" evidence="7">
    <location>
        <begin position="373"/>
        <end position="392"/>
    </location>
</feature>
<reference evidence="8" key="1">
    <citation type="submission" date="2014-08" db="EMBL/GenBank/DDBJ databases">
        <authorList>
            <person name="Falentin Helene"/>
        </authorList>
    </citation>
    <scope>NUCLEOTIDE SEQUENCE</scope>
</reference>
<feature type="transmembrane region" description="Helical" evidence="7">
    <location>
        <begin position="158"/>
        <end position="189"/>
    </location>
</feature>
<keyword evidence="6 7" id="KW-0472">Membrane</keyword>
<evidence type="ECO:0000256" key="7">
    <source>
        <dbReference type="SAM" id="Phobius"/>
    </source>
</evidence>
<keyword evidence="3" id="KW-1003">Cell membrane</keyword>
<proteinExistence type="predicted"/>
<dbReference type="PANTHER" id="PTHR23513:SF11">
    <property type="entry name" value="STAPHYLOFERRIN A TRANSPORTER"/>
    <property type="match status" value="1"/>
</dbReference>
<feature type="transmembrane region" description="Helical" evidence="7">
    <location>
        <begin position="284"/>
        <end position="306"/>
    </location>
</feature>
<feature type="transmembrane region" description="Helical" evidence="7">
    <location>
        <begin position="219"/>
        <end position="242"/>
    </location>
</feature>
<accession>A0A068VQ87</accession>
<feature type="transmembrane region" description="Helical" evidence="7">
    <location>
        <begin position="77"/>
        <end position="101"/>
    </location>
</feature>
<dbReference type="Pfam" id="PF05977">
    <property type="entry name" value="MFS_3"/>
    <property type="match status" value="1"/>
</dbReference>
<dbReference type="EMBL" id="LM676397">
    <property type="protein sequence ID" value="CEP26240.1"/>
    <property type="molecule type" value="Genomic_DNA"/>
</dbReference>
<keyword evidence="2" id="KW-0813">Transport</keyword>
<evidence type="ECO:0000256" key="3">
    <source>
        <dbReference type="ARBA" id="ARBA00022475"/>
    </source>
</evidence>
<feature type="transmembrane region" description="Helical" evidence="7">
    <location>
        <begin position="254"/>
        <end position="272"/>
    </location>
</feature>
<dbReference type="InterPro" id="IPR010290">
    <property type="entry name" value="TM_effector"/>
</dbReference>
<dbReference type="CDD" id="cd06173">
    <property type="entry name" value="MFS_MefA_like"/>
    <property type="match status" value="1"/>
</dbReference>
<keyword evidence="5 7" id="KW-1133">Transmembrane helix</keyword>
<evidence type="ECO:0000256" key="2">
    <source>
        <dbReference type="ARBA" id="ARBA00022448"/>
    </source>
</evidence>
<dbReference type="SUPFAM" id="SSF103473">
    <property type="entry name" value="MFS general substrate transporter"/>
    <property type="match status" value="1"/>
</dbReference>
<evidence type="ECO:0000313" key="8">
    <source>
        <dbReference type="EMBL" id="CEP26240.1"/>
    </source>
</evidence>
<protein>
    <submittedName>
        <fullName evidence="8">Membrane efflux protein MFS</fullName>
    </submittedName>
</protein>
<dbReference type="Gene3D" id="1.20.1250.20">
    <property type="entry name" value="MFS general substrate transporter like domains"/>
    <property type="match status" value="1"/>
</dbReference>
<evidence type="ECO:0000256" key="5">
    <source>
        <dbReference type="ARBA" id="ARBA00022989"/>
    </source>
</evidence>
<dbReference type="GO" id="GO:0005886">
    <property type="term" value="C:plasma membrane"/>
    <property type="evidence" value="ECO:0007669"/>
    <property type="project" value="UniProtKB-SubCell"/>
</dbReference>
<comment type="subcellular location">
    <subcellularLocation>
        <location evidence="1">Cell membrane</location>
        <topology evidence="1">Multi-pass membrane protein</topology>
    </subcellularLocation>
</comment>
<feature type="transmembrane region" description="Helical" evidence="7">
    <location>
        <begin position="44"/>
        <end position="65"/>
    </location>
</feature>
<feature type="transmembrane region" description="Helical" evidence="7">
    <location>
        <begin position="341"/>
        <end position="361"/>
    </location>
</feature>
<gene>
    <name evidence="8" type="ORF">PFCIRM138_05560</name>
</gene>
<dbReference type="PANTHER" id="PTHR23513">
    <property type="entry name" value="INTEGRAL MEMBRANE EFFLUX PROTEIN-RELATED"/>
    <property type="match status" value="1"/>
</dbReference>
<evidence type="ECO:0000256" key="4">
    <source>
        <dbReference type="ARBA" id="ARBA00022692"/>
    </source>
</evidence>
<organism evidence="8">
    <name type="scientific">Propionibacterium freudenreichii subsp. freudenreichii</name>
    <dbReference type="NCBI Taxonomy" id="66712"/>
    <lineage>
        <taxon>Bacteria</taxon>
        <taxon>Bacillati</taxon>
        <taxon>Actinomycetota</taxon>
        <taxon>Actinomycetes</taxon>
        <taxon>Propionibacteriales</taxon>
        <taxon>Propionibacteriaceae</taxon>
        <taxon>Propionibacterium</taxon>
    </lineage>
</organism>
<dbReference type="RefSeq" id="WP_036939667.1">
    <property type="nucleotide sequence ID" value="NZ_HG975455.1"/>
</dbReference>
<dbReference type="InterPro" id="IPR036259">
    <property type="entry name" value="MFS_trans_sf"/>
</dbReference>
<name>A0A068VQ87_PROFF</name>
<sequence>MFASLAVPNYRIYFTGMTVSNMGQWMARTAQSWLVLTVLTDHSATALGTVTALQFLPTLFLMPIAGKLADRFPKRRILMLAQLVGLIDAAVLSTLVITGVAELWHVYLIATIDGVGSSFDSPARQSFVSEVVSGRQLSNAISLNSASFNMTRLLGPGLAGVLIAIIGTGPVIAVNTVSFAAMIICLALLKTRDLATPARAKDGGSIHEGLRYVRRRPDLMVLLAIGFAVGGLGFNFQISNAVMTTGIFHRGSDAFGLLDSIMGVGALAAALWSAARHGPRIRHMIISMAAYTVLGLVAAFSTNYWVFALLQAPIGLATITALVTGNTLLQSHTSASMRGRVLSLWMLMITGITPVVSPVVGHLGDWLGPRATVMFGVVCVGISTVIITWVIMHTDSLRLRFASHRRGWWYLERRRVTDEITMPVK</sequence>
<evidence type="ECO:0000256" key="6">
    <source>
        <dbReference type="ARBA" id="ARBA00023136"/>
    </source>
</evidence>
<evidence type="ECO:0000256" key="1">
    <source>
        <dbReference type="ARBA" id="ARBA00004651"/>
    </source>
</evidence>
<feature type="transmembrane region" description="Helical" evidence="7">
    <location>
        <begin position="312"/>
        <end position="329"/>
    </location>
</feature>